<reference evidence="1" key="1">
    <citation type="submission" date="2018-01" db="EMBL/GenBank/DDBJ databases">
        <title>An insight into the sialome of Amazonian anophelines.</title>
        <authorList>
            <person name="Ribeiro J.M."/>
            <person name="Scarpassa V."/>
            <person name="Calvo E."/>
        </authorList>
    </citation>
    <scope>NUCLEOTIDE SEQUENCE</scope>
    <source>
        <tissue evidence="1">Salivary glands</tissue>
    </source>
</reference>
<organism evidence="1">
    <name type="scientific">Anopheles triannulatus</name>
    <dbReference type="NCBI Taxonomy" id="58253"/>
    <lineage>
        <taxon>Eukaryota</taxon>
        <taxon>Metazoa</taxon>
        <taxon>Ecdysozoa</taxon>
        <taxon>Arthropoda</taxon>
        <taxon>Hexapoda</taxon>
        <taxon>Insecta</taxon>
        <taxon>Pterygota</taxon>
        <taxon>Neoptera</taxon>
        <taxon>Endopterygota</taxon>
        <taxon>Diptera</taxon>
        <taxon>Nematocera</taxon>
        <taxon>Culicoidea</taxon>
        <taxon>Culicidae</taxon>
        <taxon>Anophelinae</taxon>
        <taxon>Anopheles</taxon>
    </lineage>
</organism>
<dbReference type="EMBL" id="GGFK01014703">
    <property type="protein sequence ID" value="MBW48024.1"/>
    <property type="molecule type" value="Transcribed_RNA"/>
</dbReference>
<name>A0A2M4B4N8_9DIPT</name>
<proteinExistence type="predicted"/>
<sequence length="68" mass="8188">MHSMLLLTSFASLRSTRWAGRKVYHFHRQLVRSAMEPYRNRDGINERYRSTWSNRSRTIELNPHGIEL</sequence>
<protein>
    <submittedName>
        <fullName evidence="1">Putative secreted protein</fullName>
    </submittedName>
</protein>
<accession>A0A2M4B4N8</accession>
<evidence type="ECO:0000313" key="1">
    <source>
        <dbReference type="EMBL" id="MBW48024.1"/>
    </source>
</evidence>
<dbReference type="AlphaFoldDB" id="A0A2M4B4N8"/>